<proteinExistence type="predicted"/>
<evidence type="ECO:0000256" key="1">
    <source>
        <dbReference type="SAM" id="MobiDB-lite"/>
    </source>
</evidence>
<evidence type="ECO:0000313" key="3">
    <source>
        <dbReference type="Proteomes" id="UP000435837"/>
    </source>
</evidence>
<sequence length="129" mass="13894">MKDMNAAQQHLLDTYRAAQRGEAAPPAPGTHTVRTAREIRQWRRFLAVVTDPADRLPGRVRRGVGVGVAALLRLPRRPLPPPHPTPPQAPAPTSAQPAPTSAHAPTPAPTTRSDGTPQPAPRLRSDARR</sequence>
<organism evidence="2 3">
    <name type="scientific">Streptomyces caniferus</name>
    <dbReference type="NCBI Taxonomy" id="285557"/>
    <lineage>
        <taxon>Bacteria</taxon>
        <taxon>Bacillati</taxon>
        <taxon>Actinomycetota</taxon>
        <taxon>Actinomycetes</taxon>
        <taxon>Kitasatosporales</taxon>
        <taxon>Streptomycetaceae</taxon>
        <taxon>Streptomyces</taxon>
    </lineage>
</organism>
<feature type="compositionally biased region" description="Low complexity" evidence="1">
    <location>
        <begin position="91"/>
        <end position="112"/>
    </location>
</feature>
<protein>
    <submittedName>
        <fullName evidence="2">Uncharacterized protein</fullName>
    </submittedName>
</protein>
<accession>A0A640S2W5</accession>
<evidence type="ECO:0000313" key="2">
    <source>
        <dbReference type="EMBL" id="GFE05500.1"/>
    </source>
</evidence>
<dbReference type="EMBL" id="BLIN01000002">
    <property type="protein sequence ID" value="GFE05500.1"/>
    <property type="molecule type" value="Genomic_DNA"/>
</dbReference>
<feature type="compositionally biased region" description="Pro residues" evidence="1">
    <location>
        <begin position="77"/>
        <end position="90"/>
    </location>
</feature>
<dbReference type="Proteomes" id="UP000435837">
    <property type="component" value="Unassembled WGS sequence"/>
</dbReference>
<gene>
    <name evidence="2" type="ORF">Scani_17680</name>
</gene>
<reference evidence="2 3" key="1">
    <citation type="submission" date="2019-12" db="EMBL/GenBank/DDBJ databases">
        <title>Whole genome shotgun sequence of Streptomyces caniferus NBRC 15389.</title>
        <authorList>
            <person name="Ichikawa N."/>
            <person name="Kimura A."/>
            <person name="Kitahashi Y."/>
            <person name="Komaki H."/>
            <person name="Tamura T."/>
        </authorList>
    </citation>
    <scope>NUCLEOTIDE SEQUENCE [LARGE SCALE GENOMIC DNA]</scope>
    <source>
        <strain evidence="2 3">NBRC 15389</strain>
    </source>
</reference>
<feature type="region of interest" description="Disordered" evidence="1">
    <location>
        <begin position="16"/>
        <end position="35"/>
    </location>
</feature>
<name>A0A640S2W5_9ACTN</name>
<comment type="caution">
    <text evidence="2">The sequence shown here is derived from an EMBL/GenBank/DDBJ whole genome shotgun (WGS) entry which is preliminary data.</text>
</comment>
<feature type="region of interest" description="Disordered" evidence="1">
    <location>
        <begin position="73"/>
        <end position="129"/>
    </location>
</feature>
<dbReference type="AlphaFoldDB" id="A0A640S2W5"/>